<organism evidence="1 2">
    <name type="scientific">Selenomonas flueggei ATCC 43531</name>
    <dbReference type="NCBI Taxonomy" id="638302"/>
    <lineage>
        <taxon>Bacteria</taxon>
        <taxon>Bacillati</taxon>
        <taxon>Bacillota</taxon>
        <taxon>Negativicutes</taxon>
        <taxon>Selenomonadales</taxon>
        <taxon>Selenomonadaceae</taxon>
        <taxon>Selenomonas</taxon>
    </lineage>
</organism>
<dbReference type="EMBL" id="ACLA01000022">
    <property type="protein sequence ID" value="EEQ48094.1"/>
    <property type="molecule type" value="Genomic_DNA"/>
</dbReference>
<dbReference type="STRING" id="638302.HMPREF0908_1640"/>
<accession>C4V546</accession>
<dbReference type="Pfam" id="PF14070">
    <property type="entry name" value="YjfB_motility"/>
    <property type="match status" value="1"/>
</dbReference>
<evidence type="ECO:0000313" key="2">
    <source>
        <dbReference type="Proteomes" id="UP000005309"/>
    </source>
</evidence>
<proteinExistence type="predicted"/>
<reference evidence="1 2" key="1">
    <citation type="submission" date="2009-04" db="EMBL/GenBank/DDBJ databases">
        <authorList>
            <person name="Qin X."/>
            <person name="Bachman B."/>
            <person name="Battles P."/>
            <person name="Bell A."/>
            <person name="Bess C."/>
            <person name="Bickham C."/>
            <person name="Chaboub L."/>
            <person name="Chen D."/>
            <person name="Coyle M."/>
            <person name="Deiros D.R."/>
            <person name="Dinh H."/>
            <person name="Forbes L."/>
            <person name="Fowler G."/>
            <person name="Francisco L."/>
            <person name="Fu Q."/>
            <person name="Gubbala S."/>
            <person name="Hale W."/>
            <person name="Han Y."/>
            <person name="Hemphill L."/>
            <person name="Highlander S.K."/>
            <person name="Hirani K."/>
            <person name="Hogues M."/>
            <person name="Jackson L."/>
            <person name="Jakkamsetti A."/>
            <person name="Javaid M."/>
            <person name="Jiang H."/>
            <person name="Korchina V."/>
            <person name="Kovar C."/>
            <person name="Lara F."/>
            <person name="Lee S."/>
            <person name="Mata R."/>
            <person name="Mathew T."/>
            <person name="Moen C."/>
            <person name="Morales K."/>
            <person name="Munidasa M."/>
            <person name="Nazareth L."/>
            <person name="Ngo R."/>
            <person name="Nguyen L."/>
            <person name="Okwuonu G."/>
            <person name="Ongeri F."/>
            <person name="Patil S."/>
            <person name="Petrosino J."/>
            <person name="Pham C."/>
            <person name="Pham P."/>
            <person name="Pu L.-L."/>
            <person name="Puazo M."/>
            <person name="Raj R."/>
            <person name="Reid J."/>
            <person name="Rouhana J."/>
            <person name="Saada N."/>
            <person name="Shang Y."/>
            <person name="Simmons D."/>
            <person name="Thornton R."/>
            <person name="Warren J."/>
            <person name="Weissenberger G."/>
            <person name="Zhang J."/>
            <person name="Zhang L."/>
            <person name="Zhou C."/>
            <person name="Zhu D."/>
            <person name="Muzny D."/>
            <person name="Worley K."/>
            <person name="Gibbs R."/>
        </authorList>
    </citation>
    <scope>NUCLEOTIDE SEQUENCE [LARGE SCALE GENOMIC DNA]</scope>
    <source>
        <strain evidence="1 2">ATCC 43531</strain>
    </source>
</reference>
<name>C4V546_9FIRM</name>
<dbReference type="InterPro" id="IPR025906">
    <property type="entry name" value="YjfB_motility"/>
</dbReference>
<evidence type="ECO:0008006" key="3">
    <source>
        <dbReference type="Google" id="ProtNLM"/>
    </source>
</evidence>
<sequence>MGECRMDIAQLSVSMAAQQTAQSLGIAAAKMAMDASGEALEMIEQSTASLDPSLGGSIDVSA</sequence>
<keyword evidence="2" id="KW-1185">Reference proteome</keyword>
<dbReference type="Proteomes" id="UP000005309">
    <property type="component" value="Unassembled WGS sequence"/>
</dbReference>
<dbReference type="HOGENOM" id="CLU_189781_4_1_9"/>
<protein>
    <recommendedName>
        <fullName evidence="3">Motility protein</fullName>
    </recommendedName>
</protein>
<dbReference type="AlphaFoldDB" id="C4V546"/>
<evidence type="ECO:0000313" key="1">
    <source>
        <dbReference type="EMBL" id="EEQ48094.1"/>
    </source>
</evidence>
<gene>
    <name evidence="1" type="ORF">HMPREF0908_1640</name>
</gene>
<comment type="caution">
    <text evidence="1">The sequence shown here is derived from an EMBL/GenBank/DDBJ whole genome shotgun (WGS) entry which is preliminary data.</text>
</comment>